<keyword evidence="3" id="KW-0732">Signal</keyword>
<feature type="domain" description="GP-PDE" evidence="8">
    <location>
        <begin position="1"/>
        <end position="170"/>
    </location>
</feature>
<dbReference type="Gene3D" id="3.20.20.190">
    <property type="entry name" value="Phosphatidylinositol (PI) phosphodiesterase"/>
    <property type="match status" value="1"/>
</dbReference>
<evidence type="ECO:0000313" key="9">
    <source>
        <dbReference type="EMBL" id="CAD1845898.1"/>
    </source>
</evidence>
<reference evidence="9" key="1">
    <citation type="submission" date="2020-07" db="EMBL/GenBank/DDBJ databases">
        <authorList>
            <person name="Lin J."/>
        </authorList>
    </citation>
    <scope>NUCLEOTIDE SEQUENCE</scope>
</reference>
<dbReference type="InterPro" id="IPR017946">
    <property type="entry name" value="PLC-like_Pdiesterase_TIM-brl"/>
</dbReference>
<dbReference type="EC" id="3.1.4.46" evidence="2"/>
<proteinExistence type="inferred from homology"/>
<comment type="similarity">
    <text evidence="1">Belongs to the glycerophosphoryl diester phosphodiesterase family.</text>
</comment>
<feature type="region of interest" description="Disordered" evidence="7">
    <location>
        <begin position="223"/>
        <end position="244"/>
    </location>
</feature>
<dbReference type="PANTHER" id="PTHR43620:SF7">
    <property type="entry name" value="GLYCEROPHOSPHODIESTER PHOSPHODIESTERASE GDPD5-RELATED"/>
    <property type="match status" value="1"/>
</dbReference>
<keyword evidence="4" id="KW-0319">Glycerol metabolism</keyword>
<evidence type="ECO:0000256" key="2">
    <source>
        <dbReference type="ARBA" id="ARBA00012247"/>
    </source>
</evidence>
<evidence type="ECO:0000256" key="1">
    <source>
        <dbReference type="ARBA" id="ARBA00007277"/>
    </source>
</evidence>
<dbReference type="GO" id="GO:0008889">
    <property type="term" value="F:glycerophosphodiester phosphodiesterase activity"/>
    <property type="evidence" value="ECO:0007669"/>
    <property type="project" value="UniProtKB-EC"/>
</dbReference>
<sequence length="267" mass="29375">MYGAYLSNICCIYGRELRVQCSRCHNHCPKRSRLQQTDYCLDVMIQSIDSSVLVNFKQKTKYKLVYMIDEYVSDALPSSLADIKTFADAVAVHKGSIYAVDEYFITNQTNLVEHLKAAGLLVYVYVLRNEFTSQPWDFFADATVEINSYVAGVGVDGLITDFPATARRYKRNSCFNLGNNTPVYMETIQAGGLLQLIIPQARPPAMPPMPALNVSDVVEPPLPPVALKPPPASPANSPASPHSAAARRTTASVFALLLVILSTILLV</sequence>
<feature type="compositionally biased region" description="Pro residues" evidence="7">
    <location>
        <begin position="223"/>
        <end position="233"/>
    </location>
</feature>
<evidence type="ECO:0000259" key="8">
    <source>
        <dbReference type="PROSITE" id="PS51704"/>
    </source>
</evidence>
<dbReference type="GO" id="GO:0006071">
    <property type="term" value="P:glycerol metabolic process"/>
    <property type="evidence" value="ECO:0007669"/>
    <property type="project" value="UniProtKB-KW"/>
</dbReference>
<evidence type="ECO:0000256" key="4">
    <source>
        <dbReference type="ARBA" id="ARBA00022798"/>
    </source>
</evidence>
<dbReference type="SUPFAM" id="SSF51695">
    <property type="entry name" value="PLC-like phosphodiesterases"/>
    <property type="match status" value="1"/>
</dbReference>
<dbReference type="InterPro" id="IPR030395">
    <property type="entry name" value="GP_PDE_dom"/>
</dbReference>
<accession>A0A6V7QSJ0</accession>
<evidence type="ECO:0000256" key="3">
    <source>
        <dbReference type="ARBA" id="ARBA00022729"/>
    </source>
</evidence>
<evidence type="ECO:0000256" key="6">
    <source>
        <dbReference type="ARBA" id="ARBA00047512"/>
    </source>
</evidence>
<protein>
    <recommendedName>
        <fullName evidence="2">glycerophosphodiester phosphodiesterase</fullName>
        <ecNumber evidence="2">3.1.4.46</ecNumber>
    </recommendedName>
</protein>
<dbReference type="PROSITE" id="PS51704">
    <property type="entry name" value="GP_PDE"/>
    <property type="match status" value="1"/>
</dbReference>
<dbReference type="Pfam" id="PF03009">
    <property type="entry name" value="GDPD"/>
    <property type="match status" value="1"/>
</dbReference>
<organism evidence="9">
    <name type="scientific">Ananas comosus var. bracteatus</name>
    <name type="common">red pineapple</name>
    <dbReference type="NCBI Taxonomy" id="296719"/>
    <lineage>
        <taxon>Eukaryota</taxon>
        <taxon>Viridiplantae</taxon>
        <taxon>Streptophyta</taxon>
        <taxon>Embryophyta</taxon>
        <taxon>Tracheophyta</taxon>
        <taxon>Spermatophyta</taxon>
        <taxon>Magnoliopsida</taxon>
        <taxon>Liliopsida</taxon>
        <taxon>Poales</taxon>
        <taxon>Bromeliaceae</taxon>
        <taxon>Bromelioideae</taxon>
        <taxon>Ananas</taxon>
    </lineage>
</organism>
<name>A0A6V7QSJ0_ANACO</name>
<dbReference type="GO" id="GO:0006629">
    <property type="term" value="P:lipid metabolic process"/>
    <property type="evidence" value="ECO:0007669"/>
    <property type="project" value="InterPro"/>
</dbReference>
<feature type="compositionally biased region" description="Low complexity" evidence="7">
    <location>
        <begin position="234"/>
        <end position="244"/>
    </location>
</feature>
<gene>
    <name evidence="9" type="ORF">CB5_LOCUS29109</name>
</gene>
<dbReference type="EMBL" id="CAJEUB010000008">
    <property type="protein sequence ID" value="CAD1845898.1"/>
    <property type="molecule type" value="Genomic_DNA"/>
</dbReference>
<comment type="catalytic activity">
    <reaction evidence="6">
        <text>a sn-glycero-3-phosphodiester + H2O = an alcohol + sn-glycerol 3-phosphate + H(+)</text>
        <dbReference type="Rhea" id="RHEA:12969"/>
        <dbReference type="ChEBI" id="CHEBI:15377"/>
        <dbReference type="ChEBI" id="CHEBI:15378"/>
        <dbReference type="ChEBI" id="CHEBI:30879"/>
        <dbReference type="ChEBI" id="CHEBI:57597"/>
        <dbReference type="ChEBI" id="CHEBI:83408"/>
        <dbReference type="EC" id="3.1.4.46"/>
    </reaction>
</comment>
<dbReference type="PANTHER" id="PTHR43620">
    <property type="entry name" value="GLYCEROPHOSPHORYL DIESTER PHOSPHODIESTERASE"/>
    <property type="match status" value="1"/>
</dbReference>
<dbReference type="AlphaFoldDB" id="A0A6V7QSJ0"/>
<keyword evidence="5" id="KW-0378">Hydrolase</keyword>
<evidence type="ECO:0000256" key="5">
    <source>
        <dbReference type="ARBA" id="ARBA00022801"/>
    </source>
</evidence>
<evidence type="ECO:0000256" key="7">
    <source>
        <dbReference type="SAM" id="MobiDB-lite"/>
    </source>
</evidence>